<dbReference type="EMBL" id="AWQQ01000116">
    <property type="protein sequence ID" value="PHJ37152.1"/>
    <property type="molecule type" value="Genomic_DNA"/>
</dbReference>
<keyword evidence="4" id="KW-1185">Reference proteome</keyword>
<reference evidence="3 4" key="1">
    <citation type="submission" date="2013-09" db="EMBL/GenBank/DDBJ databases">
        <title>Biodegradation of hydrocarbons in the deep terrestrial subsurface : characterization of a microbial consortium composed of two Desulfotomaculum species originating from a deep geological formation.</title>
        <authorList>
            <person name="Aullo T."/>
            <person name="Berlendis S."/>
            <person name="Lascourreges J.-F."/>
            <person name="Dessort D."/>
            <person name="Saint-Laurent S."/>
            <person name="Schraauwers B."/>
            <person name="Mas J."/>
            <person name="Magot M."/>
            <person name="Ranchou-Peyruse A."/>
        </authorList>
    </citation>
    <scope>NUCLEOTIDE SEQUENCE [LARGE SCALE GENOMIC DNA]</scope>
    <source>
        <strain evidence="3 4">Bs107</strain>
    </source>
</reference>
<comment type="caution">
    <text evidence="3">The sequence shown here is derived from an EMBL/GenBank/DDBJ whole genome shotgun (WGS) entry which is preliminary data.</text>
</comment>
<dbReference type="RefSeq" id="WP_180261151.1">
    <property type="nucleotide sequence ID" value="NZ_AWQQ01000116.1"/>
</dbReference>
<gene>
    <name evidence="3" type="ORF">P378_18165</name>
</gene>
<proteinExistence type="predicted"/>
<dbReference type="SUPFAM" id="SSF55383">
    <property type="entry name" value="Copper amine oxidase, domain N"/>
    <property type="match status" value="1"/>
</dbReference>
<dbReference type="Gene3D" id="3.30.457.10">
    <property type="entry name" value="Copper amine oxidase-like, N-terminal domain"/>
    <property type="match status" value="1"/>
</dbReference>
<name>A0A2C6MC60_9FIRM</name>
<dbReference type="Proteomes" id="UP000222564">
    <property type="component" value="Unassembled WGS sequence"/>
</dbReference>
<dbReference type="AlphaFoldDB" id="A0A2C6MC60"/>
<sequence length="75" mass="8535">MRQILGKPILFIIVLLMVFTSSLPAMANESQIAFPVGKKVYSINGQEKTMDAQTFVSNGRTYIPFVTWENPWGRR</sequence>
<dbReference type="Pfam" id="PF07833">
    <property type="entry name" value="Cu_amine_oxidN1"/>
    <property type="match status" value="1"/>
</dbReference>
<dbReference type="InterPro" id="IPR012854">
    <property type="entry name" value="Cu_amine_oxidase-like_N"/>
</dbReference>
<feature type="domain" description="Copper amine oxidase-like N-terminal" evidence="2">
    <location>
        <begin position="26"/>
        <end position="65"/>
    </location>
</feature>
<feature type="chain" id="PRO_5012564456" description="Copper amine oxidase-like N-terminal domain-containing protein" evidence="1">
    <location>
        <begin position="28"/>
        <end position="75"/>
    </location>
</feature>
<dbReference type="InterPro" id="IPR036582">
    <property type="entry name" value="Mao_N_sf"/>
</dbReference>
<evidence type="ECO:0000259" key="2">
    <source>
        <dbReference type="Pfam" id="PF07833"/>
    </source>
</evidence>
<protein>
    <recommendedName>
        <fullName evidence="2">Copper amine oxidase-like N-terminal domain-containing protein</fullName>
    </recommendedName>
</protein>
<keyword evidence="1" id="KW-0732">Signal</keyword>
<organism evidence="3 4">
    <name type="scientific">Desulforamulus profundi</name>
    <dbReference type="NCBI Taxonomy" id="1383067"/>
    <lineage>
        <taxon>Bacteria</taxon>
        <taxon>Bacillati</taxon>
        <taxon>Bacillota</taxon>
        <taxon>Clostridia</taxon>
        <taxon>Eubacteriales</taxon>
        <taxon>Peptococcaceae</taxon>
        <taxon>Desulforamulus</taxon>
    </lineage>
</organism>
<feature type="signal peptide" evidence="1">
    <location>
        <begin position="1"/>
        <end position="27"/>
    </location>
</feature>
<evidence type="ECO:0000313" key="3">
    <source>
        <dbReference type="EMBL" id="PHJ37152.1"/>
    </source>
</evidence>
<evidence type="ECO:0000313" key="4">
    <source>
        <dbReference type="Proteomes" id="UP000222564"/>
    </source>
</evidence>
<evidence type="ECO:0000256" key="1">
    <source>
        <dbReference type="SAM" id="SignalP"/>
    </source>
</evidence>
<accession>A0A2C6MC60</accession>